<reference evidence="1" key="1">
    <citation type="journal article" date="2023" name="IScience">
        <title>Live-bearing cockroach genome reveals convergent evolutionary mechanisms linked to viviparity in insects and beyond.</title>
        <authorList>
            <person name="Fouks B."/>
            <person name="Harrison M.C."/>
            <person name="Mikhailova A.A."/>
            <person name="Marchal E."/>
            <person name="English S."/>
            <person name="Carruthers M."/>
            <person name="Jennings E.C."/>
            <person name="Chiamaka E.L."/>
            <person name="Frigard R.A."/>
            <person name="Pippel M."/>
            <person name="Attardo G.M."/>
            <person name="Benoit J.B."/>
            <person name="Bornberg-Bauer E."/>
            <person name="Tobe S.S."/>
        </authorList>
    </citation>
    <scope>NUCLEOTIDE SEQUENCE</scope>
    <source>
        <strain evidence="1">Stay&amp;Tobe</strain>
    </source>
</reference>
<feature type="non-terminal residue" evidence="1">
    <location>
        <position position="1"/>
    </location>
</feature>
<dbReference type="Proteomes" id="UP001233999">
    <property type="component" value="Unassembled WGS sequence"/>
</dbReference>
<accession>A0AAD8A7Q8</accession>
<evidence type="ECO:0000313" key="1">
    <source>
        <dbReference type="EMBL" id="KAJ9594052.1"/>
    </source>
</evidence>
<comment type="caution">
    <text evidence="1">The sequence shown here is derived from an EMBL/GenBank/DDBJ whole genome shotgun (WGS) entry which is preliminary data.</text>
</comment>
<reference evidence="1" key="2">
    <citation type="submission" date="2023-05" db="EMBL/GenBank/DDBJ databases">
        <authorList>
            <person name="Fouks B."/>
        </authorList>
    </citation>
    <scope>NUCLEOTIDE SEQUENCE</scope>
    <source>
        <strain evidence="1">Stay&amp;Tobe</strain>
        <tissue evidence="1">Testes</tissue>
    </source>
</reference>
<dbReference type="EMBL" id="JASPKZ010003077">
    <property type="protein sequence ID" value="KAJ9594052.1"/>
    <property type="molecule type" value="Genomic_DNA"/>
</dbReference>
<keyword evidence="2" id="KW-1185">Reference proteome</keyword>
<feature type="non-terminal residue" evidence="1">
    <location>
        <position position="106"/>
    </location>
</feature>
<protein>
    <submittedName>
        <fullName evidence="1">Uncharacterized protein</fullName>
    </submittedName>
</protein>
<evidence type="ECO:0000313" key="2">
    <source>
        <dbReference type="Proteomes" id="UP001233999"/>
    </source>
</evidence>
<gene>
    <name evidence="1" type="ORF">L9F63_014529</name>
</gene>
<dbReference type="AlphaFoldDB" id="A0AAD8A7Q8"/>
<sequence>ICDQMLLGETCSTFSPFCEKLCETFLSADIPLHKLNHPKLRTFLEEETGKLIPDPRTLRRTYVARLVFDHALRILWPDGIRNSNCTVPKNGACDVFSTCITPGRRR</sequence>
<proteinExistence type="predicted"/>
<organism evidence="1 2">
    <name type="scientific">Diploptera punctata</name>
    <name type="common">Pacific beetle cockroach</name>
    <dbReference type="NCBI Taxonomy" id="6984"/>
    <lineage>
        <taxon>Eukaryota</taxon>
        <taxon>Metazoa</taxon>
        <taxon>Ecdysozoa</taxon>
        <taxon>Arthropoda</taxon>
        <taxon>Hexapoda</taxon>
        <taxon>Insecta</taxon>
        <taxon>Pterygota</taxon>
        <taxon>Neoptera</taxon>
        <taxon>Polyneoptera</taxon>
        <taxon>Dictyoptera</taxon>
        <taxon>Blattodea</taxon>
        <taxon>Blaberoidea</taxon>
        <taxon>Blaberidae</taxon>
        <taxon>Diplopterinae</taxon>
        <taxon>Diploptera</taxon>
    </lineage>
</organism>
<name>A0AAD8A7Q8_DIPPU</name>